<dbReference type="PROSITE" id="PS00618">
    <property type="entry name" value="RECF_2"/>
    <property type="match status" value="1"/>
</dbReference>
<keyword evidence="6 9" id="KW-0547">Nucleotide-binding</keyword>
<comment type="similarity">
    <text evidence="2 9 10">Belongs to the RecF family.</text>
</comment>
<accession>A0A0G0L0U2</accession>
<dbReference type="GO" id="GO:0000731">
    <property type="term" value="P:DNA synthesis involved in DNA repair"/>
    <property type="evidence" value="ECO:0007669"/>
    <property type="project" value="TreeGrafter"/>
</dbReference>
<organism evidence="12 13">
    <name type="scientific">Candidatus Woesebacteria bacterium GW2011_GWC1_38_13</name>
    <dbReference type="NCBI Taxonomy" id="1618583"/>
    <lineage>
        <taxon>Bacteria</taxon>
        <taxon>Candidatus Woeseibacteriota</taxon>
    </lineage>
</organism>
<name>A0A0G0L0U2_9BACT</name>
<dbReference type="STRING" id="1618583.US75_C0034G0006"/>
<evidence type="ECO:0000256" key="6">
    <source>
        <dbReference type="ARBA" id="ARBA00022741"/>
    </source>
</evidence>
<dbReference type="InterPro" id="IPR027417">
    <property type="entry name" value="P-loop_NTPase"/>
</dbReference>
<dbReference type="SUPFAM" id="SSF52540">
    <property type="entry name" value="P-loop containing nucleoside triphosphate hydrolases"/>
    <property type="match status" value="1"/>
</dbReference>
<evidence type="ECO:0000256" key="4">
    <source>
        <dbReference type="ARBA" id="ARBA00022490"/>
    </source>
</evidence>
<evidence type="ECO:0000256" key="10">
    <source>
        <dbReference type="RuleBase" id="RU000578"/>
    </source>
</evidence>
<dbReference type="InterPro" id="IPR018078">
    <property type="entry name" value="DNA-binding_RecF_CS"/>
</dbReference>
<proteinExistence type="inferred from homology"/>
<evidence type="ECO:0000256" key="1">
    <source>
        <dbReference type="ARBA" id="ARBA00004496"/>
    </source>
</evidence>
<comment type="caution">
    <text evidence="12">The sequence shown here is derived from an EMBL/GenBank/DDBJ whole genome shotgun (WGS) entry which is preliminary data.</text>
</comment>
<feature type="domain" description="RecF/RecN/SMC N-terminal" evidence="11">
    <location>
        <begin position="3"/>
        <end position="389"/>
    </location>
</feature>
<dbReference type="GO" id="GO:0009432">
    <property type="term" value="P:SOS response"/>
    <property type="evidence" value="ECO:0007669"/>
    <property type="project" value="UniProtKB-UniRule"/>
</dbReference>
<dbReference type="GO" id="GO:0006260">
    <property type="term" value="P:DNA replication"/>
    <property type="evidence" value="ECO:0007669"/>
    <property type="project" value="UniProtKB-UniRule"/>
</dbReference>
<keyword evidence="7 9" id="KW-0067">ATP-binding</keyword>
<dbReference type="GO" id="GO:0005524">
    <property type="term" value="F:ATP binding"/>
    <property type="evidence" value="ECO:0007669"/>
    <property type="project" value="UniProtKB-UniRule"/>
</dbReference>
<evidence type="ECO:0000259" key="11">
    <source>
        <dbReference type="Pfam" id="PF02463"/>
    </source>
</evidence>
<dbReference type="InterPro" id="IPR001238">
    <property type="entry name" value="DNA-binding_RecF"/>
</dbReference>
<dbReference type="Gene3D" id="3.40.50.300">
    <property type="entry name" value="P-loop containing nucleotide triphosphate hydrolases"/>
    <property type="match status" value="1"/>
</dbReference>
<dbReference type="Pfam" id="PF02463">
    <property type="entry name" value="SMC_N"/>
    <property type="match status" value="1"/>
</dbReference>
<dbReference type="GO" id="GO:0006302">
    <property type="term" value="P:double-strand break repair"/>
    <property type="evidence" value="ECO:0007669"/>
    <property type="project" value="TreeGrafter"/>
</dbReference>
<comment type="function">
    <text evidence="9 10">The RecF protein is involved in DNA metabolism; it is required for DNA replication and normal SOS inducibility. RecF binds preferentially to single-stranded, linear DNA. It also seems to bind ATP.</text>
</comment>
<protein>
    <recommendedName>
        <fullName evidence="3 9">DNA replication and repair protein RecF</fullName>
    </recommendedName>
</protein>
<feature type="binding site" evidence="9">
    <location>
        <begin position="30"/>
        <end position="37"/>
    </location>
    <ligand>
        <name>ATP</name>
        <dbReference type="ChEBI" id="CHEBI:30616"/>
    </ligand>
</feature>
<dbReference type="InterPro" id="IPR042174">
    <property type="entry name" value="RecF_2"/>
</dbReference>
<keyword evidence="5 9" id="KW-0235">DNA replication</keyword>
<dbReference type="PANTHER" id="PTHR32182:SF0">
    <property type="entry name" value="DNA REPLICATION AND REPAIR PROTEIN RECF"/>
    <property type="match status" value="1"/>
</dbReference>
<comment type="subcellular location">
    <subcellularLocation>
        <location evidence="1 9 10">Cytoplasm</location>
    </subcellularLocation>
</comment>
<dbReference type="GO" id="GO:0003697">
    <property type="term" value="F:single-stranded DNA binding"/>
    <property type="evidence" value="ECO:0007669"/>
    <property type="project" value="UniProtKB-UniRule"/>
</dbReference>
<evidence type="ECO:0000256" key="7">
    <source>
        <dbReference type="ARBA" id="ARBA00022840"/>
    </source>
</evidence>
<dbReference type="Proteomes" id="UP000034096">
    <property type="component" value="Unassembled WGS sequence"/>
</dbReference>
<dbReference type="PANTHER" id="PTHR32182">
    <property type="entry name" value="DNA REPLICATION AND REPAIR PROTEIN RECF"/>
    <property type="match status" value="1"/>
</dbReference>
<evidence type="ECO:0000256" key="8">
    <source>
        <dbReference type="ARBA" id="ARBA00023125"/>
    </source>
</evidence>
<dbReference type="EMBL" id="LBUE01000034">
    <property type="protein sequence ID" value="KKQ55024.1"/>
    <property type="molecule type" value="Genomic_DNA"/>
</dbReference>
<keyword evidence="9 10" id="KW-0234">DNA repair</keyword>
<dbReference type="AlphaFoldDB" id="A0A0G0L0U2"/>
<keyword evidence="9 10" id="KW-0227">DNA damage</keyword>
<evidence type="ECO:0000256" key="2">
    <source>
        <dbReference type="ARBA" id="ARBA00008016"/>
    </source>
</evidence>
<dbReference type="NCBIfam" id="TIGR00611">
    <property type="entry name" value="recf"/>
    <property type="match status" value="1"/>
</dbReference>
<evidence type="ECO:0000313" key="13">
    <source>
        <dbReference type="Proteomes" id="UP000034096"/>
    </source>
</evidence>
<dbReference type="PATRIC" id="fig|1618583.3.peg.960"/>
<keyword evidence="4 9" id="KW-0963">Cytoplasm</keyword>
<evidence type="ECO:0000256" key="9">
    <source>
        <dbReference type="HAMAP-Rule" id="MF_00365"/>
    </source>
</evidence>
<dbReference type="InterPro" id="IPR003395">
    <property type="entry name" value="RecF/RecN/SMC_N"/>
</dbReference>
<sequence>MVIKSIKLSNFRNFIKKDIELSDGATVIVGDNAVGKTNILEAIYLLAMGKSFKARLERELINYDVDIARIKGSTRSKSITGTTGMELEIVLTNGEVELHGGGVQRAQKKKLSVNGVSKRLIDFTGCLKVVLFGPWDMDLVTASPSLRRRFLDSVLSQTDREYRRSLMIYEKGLRQRNRLLFRIRDEGVSRGQLMYWDRLLIKHGQYITQMRGEFIGYCNSNNGIMGYGLWGMGIDELKNEEIKINTNSKLPISNYQIEYDMSVISEGRLEQYKNEEVAAGMTLVGPHRDDFIIEITSNKKEIKKLRNKEINKEERNLAIFGSRGEQRMGVLWLKLAELSYIESVTHDKPILLLDDIFSELDHEHREIVMGVCNNQQTIITTADPHNVEGLTGIKKINIRR</sequence>
<dbReference type="Gene3D" id="1.20.1050.90">
    <property type="entry name" value="RecF/RecN/SMC, N-terminal domain"/>
    <property type="match status" value="1"/>
</dbReference>
<gene>
    <name evidence="9" type="primary">recF</name>
    <name evidence="12" type="ORF">US75_C0034G0006</name>
</gene>
<evidence type="ECO:0000256" key="5">
    <source>
        <dbReference type="ARBA" id="ARBA00022705"/>
    </source>
</evidence>
<evidence type="ECO:0000256" key="3">
    <source>
        <dbReference type="ARBA" id="ARBA00020170"/>
    </source>
</evidence>
<dbReference type="HAMAP" id="MF_00365">
    <property type="entry name" value="RecF"/>
    <property type="match status" value="1"/>
</dbReference>
<evidence type="ECO:0000313" key="12">
    <source>
        <dbReference type="EMBL" id="KKQ55024.1"/>
    </source>
</evidence>
<reference evidence="12 13" key="1">
    <citation type="journal article" date="2015" name="Nature">
        <title>rRNA introns, odd ribosomes, and small enigmatic genomes across a large radiation of phyla.</title>
        <authorList>
            <person name="Brown C.T."/>
            <person name="Hug L.A."/>
            <person name="Thomas B.C."/>
            <person name="Sharon I."/>
            <person name="Castelle C.J."/>
            <person name="Singh A."/>
            <person name="Wilkins M.J."/>
            <person name="Williams K.H."/>
            <person name="Banfield J.F."/>
        </authorList>
    </citation>
    <scope>NUCLEOTIDE SEQUENCE [LARGE SCALE GENOMIC DNA]</scope>
</reference>
<keyword evidence="8 9" id="KW-0238">DNA-binding</keyword>
<keyword evidence="9 10" id="KW-0742">SOS response</keyword>
<dbReference type="GO" id="GO:0005737">
    <property type="term" value="C:cytoplasm"/>
    <property type="evidence" value="ECO:0007669"/>
    <property type="project" value="UniProtKB-SubCell"/>
</dbReference>